<dbReference type="RefSeq" id="WP_184869466.1">
    <property type="nucleotide sequence ID" value="NZ_BAAAWY010000011.1"/>
</dbReference>
<evidence type="ECO:0000313" key="2">
    <source>
        <dbReference type="EMBL" id="MBB5896994.1"/>
    </source>
</evidence>
<organism evidence="2 3">
    <name type="scientific">Kutzneria kofuensis</name>
    <dbReference type="NCBI Taxonomy" id="103725"/>
    <lineage>
        <taxon>Bacteria</taxon>
        <taxon>Bacillati</taxon>
        <taxon>Actinomycetota</taxon>
        <taxon>Actinomycetes</taxon>
        <taxon>Pseudonocardiales</taxon>
        <taxon>Pseudonocardiaceae</taxon>
        <taxon>Kutzneria</taxon>
    </lineage>
</organism>
<dbReference type="GO" id="GO:0016491">
    <property type="term" value="F:oxidoreductase activity"/>
    <property type="evidence" value="ECO:0007669"/>
    <property type="project" value="InterPro"/>
</dbReference>
<feature type="domain" description="EthD" evidence="1">
    <location>
        <begin position="130"/>
        <end position="200"/>
    </location>
</feature>
<proteinExistence type="predicted"/>
<name>A0A7W9NLP5_9PSEU</name>
<dbReference type="Pfam" id="PF07110">
    <property type="entry name" value="EthD"/>
    <property type="match status" value="2"/>
</dbReference>
<protein>
    <recommendedName>
        <fullName evidence="1">EthD domain-containing protein</fullName>
    </recommendedName>
</protein>
<dbReference type="AlphaFoldDB" id="A0A7W9NLP5"/>
<keyword evidence="3" id="KW-1185">Reference proteome</keyword>
<dbReference type="InterPro" id="IPR011008">
    <property type="entry name" value="Dimeric_a/b-barrel"/>
</dbReference>
<evidence type="ECO:0000313" key="3">
    <source>
        <dbReference type="Proteomes" id="UP000585638"/>
    </source>
</evidence>
<dbReference type="Proteomes" id="UP000585638">
    <property type="component" value="Unassembled WGS sequence"/>
</dbReference>
<dbReference type="EMBL" id="JACHIR010000002">
    <property type="protein sequence ID" value="MBB5896994.1"/>
    <property type="molecule type" value="Genomic_DNA"/>
</dbReference>
<sequence>MIHQLIFASPRPGMSEPEFHDYWTRVHAVRYASRIPQIKRYAVDTRTALPGEDGDPQWSGVAEIWLPGPEEQLASLQTREFLDGARMDEPRWAAFWQTIVLDTDTHVLVDGPPFQRDEPGVKLFLLYKRREGWSLDDARRHALVKHAPTAGPIPGLRRYWLGQVVDGAYGVGEAVLDGAHQLWFDDVDALVAARSSAAFRTFLDGLFDYAEPRYVHQLATRQNWIIGPAYRA</sequence>
<dbReference type="SUPFAM" id="SSF54909">
    <property type="entry name" value="Dimeric alpha+beta barrel"/>
    <property type="match status" value="2"/>
</dbReference>
<reference evidence="2 3" key="1">
    <citation type="submission" date="2020-08" db="EMBL/GenBank/DDBJ databases">
        <title>Sequencing the genomes of 1000 actinobacteria strains.</title>
        <authorList>
            <person name="Klenk H.-P."/>
        </authorList>
    </citation>
    <scope>NUCLEOTIDE SEQUENCE [LARGE SCALE GENOMIC DNA]</scope>
    <source>
        <strain evidence="2 3">DSM 43851</strain>
    </source>
</reference>
<comment type="caution">
    <text evidence="2">The sequence shown here is derived from an EMBL/GenBank/DDBJ whole genome shotgun (WGS) entry which is preliminary data.</text>
</comment>
<evidence type="ECO:0000259" key="1">
    <source>
        <dbReference type="Pfam" id="PF07110"/>
    </source>
</evidence>
<accession>A0A7W9NLP5</accession>
<feature type="domain" description="EthD" evidence="1">
    <location>
        <begin position="11"/>
        <end position="94"/>
    </location>
</feature>
<dbReference type="InterPro" id="IPR009799">
    <property type="entry name" value="EthD_dom"/>
</dbReference>
<dbReference type="Gene3D" id="3.30.70.100">
    <property type="match status" value="2"/>
</dbReference>
<gene>
    <name evidence="2" type="ORF">BJ998_008253</name>
</gene>